<keyword evidence="12" id="KW-1185">Reference proteome</keyword>
<reference evidence="11 12" key="1">
    <citation type="journal article" date="2007" name="Science">
        <title>Sea anemone genome reveals ancestral eumetazoan gene repertoire and genomic organization.</title>
        <authorList>
            <person name="Putnam N.H."/>
            <person name="Srivastava M."/>
            <person name="Hellsten U."/>
            <person name="Dirks B."/>
            <person name="Chapman J."/>
            <person name="Salamov A."/>
            <person name="Terry A."/>
            <person name="Shapiro H."/>
            <person name="Lindquist E."/>
            <person name="Kapitonov V.V."/>
            <person name="Jurka J."/>
            <person name="Genikhovich G."/>
            <person name="Grigoriev I.V."/>
            <person name="Lucas S.M."/>
            <person name="Steele R.E."/>
            <person name="Finnerty J.R."/>
            <person name="Technau U."/>
            <person name="Martindale M.Q."/>
            <person name="Rokhsar D.S."/>
        </authorList>
    </citation>
    <scope>NUCLEOTIDE SEQUENCE [LARGE SCALE GENOMIC DNA]</scope>
    <source>
        <strain evidence="12">CH2 X CH6</strain>
    </source>
</reference>
<feature type="zinc finger region" description="TRAF-type" evidence="7">
    <location>
        <begin position="155"/>
        <end position="212"/>
    </location>
</feature>
<dbReference type="SUPFAM" id="SSF49599">
    <property type="entry name" value="TRAF domain-like"/>
    <property type="match status" value="3"/>
</dbReference>
<dbReference type="SMART" id="SM00184">
    <property type="entry name" value="RING"/>
    <property type="match status" value="1"/>
</dbReference>
<dbReference type="FunFam" id="3.30.40.10:FF:000179">
    <property type="entry name" value="TNF receptor-associated factor"/>
    <property type="match status" value="1"/>
</dbReference>
<evidence type="ECO:0000256" key="1">
    <source>
        <dbReference type="ARBA" id="ARBA00004496"/>
    </source>
</evidence>
<dbReference type="GO" id="GO:0043122">
    <property type="term" value="P:regulation of canonical NF-kappaB signal transduction"/>
    <property type="evidence" value="ECO:0000318"/>
    <property type="project" value="GO_Central"/>
</dbReference>
<dbReference type="InterPro" id="IPR002083">
    <property type="entry name" value="MATH/TRAF_dom"/>
</dbReference>
<dbReference type="InterPro" id="IPR001293">
    <property type="entry name" value="Znf_TRAF"/>
</dbReference>
<feature type="zinc finger region" description="TRAF-type" evidence="7">
    <location>
        <begin position="102"/>
        <end position="148"/>
    </location>
</feature>
<evidence type="ECO:0000313" key="11">
    <source>
        <dbReference type="EMBL" id="EDO45915.1"/>
    </source>
</evidence>
<dbReference type="InterPro" id="IPR001841">
    <property type="entry name" value="Znf_RING"/>
</dbReference>
<evidence type="ECO:0000256" key="7">
    <source>
        <dbReference type="PROSITE-ProRule" id="PRU00207"/>
    </source>
</evidence>
<dbReference type="GO" id="GO:0005737">
    <property type="term" value="C:cytoplasm"/>
    <property type="evidence" value="ECO:0000318"/>
    <property type="project" value="GO_Central"/>
</dbReference>
<dbReference type="EMBL" id="DS469531">
    <property type="protein sequence ID" value="EDO45915.1"/>
    <property type="molecule type" value="Genomic_DNA"/>
</dbReference>
<dbReference type="Gene3D" id="2.60.210.10">
    <property type="entry name" value="Apoptosis, Tumor Necrosis Factor Receptor Associated Protein 2, Chain A"/>
    <property type="match status" value="1"/>
</dbReference>
<dbReference type="eggNOG" id="KOG0297">
    <property type="taxonomic scope" value="Eukaryota"/>
</dbReference>
<evidence type="ECO:0008006" key="13">
    <source>
        <dbReference type="Google" id="ProtNLM"/>
    </source>
</evidence>
<keyword evidence="3 7" id="KW-0479">Metal-binding</keyword>
<dbReference type="InterPro" id="IPR012227">
    <property type="entry name" value="TNF_rcpt-assoc_TRAF_met"/>
</dbReference>
<dbReference type="InParanoid" id="A7RRA4"/>
<feature type="domain" description="MATH" evidence="9">
    <location>
        <begin position="265"/>
        <end position="410"/>
    </location>
</feature>
<dbReference type="OMA" id="FLCDTIQ"/>
<organism evidence="11 12">
    <name type="scientific">Nematostella vectensis</name>
    <name type="common">Starlet sea anemone</name>
    <dbReference type="NCBI Taxonomy" id="45351"/>
    <lineage>
        <taxon>Eukaryota</taxon>
        <taxon>Metazoa</taxon>
        <taxon>Cnidaria</taxon>
        <taxon>Anthozoa</taxon>
        <taxon>Hexacorallia</taxon>
        <taxon>Actiniaria</taxon>
        <taxon>Edwardsiidae</taxon>
        <taxon>Nematostella</taxon>
    </lineage>
</organism>
<dbReference type="InterPro" id="IPR008974">
    <property type="entry name" value="TRAF-like"/>
</dbReference>
<proteinExistence type="predicted"/>
<keyword evidence="6 7" id="KW-0862">Zinc</keyword>
<dbReference type="GO" id="GO:0042981">
    <property type="term" value="P:regulation of apoptotic process"/>
    <property type="evidence" value="ECO:0007669"/>
    <property type="project" value="InterPro"/>
</dbReference>
<evidence type="ECO:0000256" key="6">
    <source>
        <dbReference type="ARBA" id="ARBA00022833"/>
    </source>
</evidence>
<feature type="domain" description="TRAF-type" evidence="10">
    <location>
        <begin position="102"/>
        <end position="148"/>
    </location>
</feature>
<dbReference type="PROSITE" id="PS50144">
    <property type="entry name" value="MATH"/>
    <property type="match status" value="1"/>
</dbReference>
<dbReference type="Pfam" id="PF13923">
    <property type="entry name" value="zf-C3HC4_2"/>
    <property type="match status" value="1"/>
</dbReference>
<gene>
    <name evidence="11" type="ORF">NEMVEDRAFT_v1g161826</name>
</gene>
<dbReference type="InterPro" id="IPR049342">
    <property type="entry name" value="TRAF1-6_MATH_dom"/>
</dbReference>
<dbReference type="PhylomeDB" id="A7RRA4"/>
<dbReference type="PROSITE" id="PS00518">
    <property type="entry name" value="ZF_RING_1"/>
    <property type="match status" value="1"/>
</dbReference>
<name>A7RRA4_NEMVE</name>
<keyword evidence="5 7" id="KW-0863">Zinc-finger</keyword>
<evidence type="ECO:0000259" key="10">
    <source>
        <dbReference type="PROSITE" id="PS50145"/>
    </source>
</evidence>
<protein>
    <recommendedName>
        <fullName evidence="13">TNF receptor-associated factor</fullName>
    </recommendedName>
</protein>
<keyword evidence="4" id="KW-0677">Repeat</keyword>
<dbReference type="Pfam" id="PF02176">
    <property type="entry name" value="zf-TRAF"/>
    <property type="match status" value="1"/>
</dbReference>
<evidence type="ECO:0000256" key="3">
    <source>
        <dbReference type="ARBA" id="ARBA00022723"/>
    </source>
</evidence>
<dbReference type="PANTHER" id="PTHR10131">
    <property type="entry name" value="TNF RECEPTOR ASSOCIATED FACTOR"/>
    <property type="match status" value="1"/>
</dbReference>
<dbReference type="InterPro" id="IPR017907">
    <property type="entry name" value="Znf_RING_CS"/>
</dbReference>
<dbReference type="GO" id="GO:0035591">
    <property type="term" value="F:signaling adaptor activity"/>
    <property type="evidence" value="ECO:0000318"/>
    <property type="project" value="GO_Central"/>
</dbReference>
<dbReference type="InterPro" id="IPR013083">
    <property type="entry name" value="Znf_RING/FYVE/PHD"/>
</dbReference>
<evidence type="ECO:0000259" key="9">
    <source>
        <dbReference type="PROSITE" id="PS50144"/>
    </source>
</evidence>
<comment type="subcellular location">
    <subcellularLocation>
        <location evidence="1">Cytoplasm</location>
    </subcellularLocation>
</comment>
<evidence type="ECO:0000256" key="4">
    <source>
        <dbReference type="ARBA" id="ARBA00022737"/>
    </source>
</evidence>
<keyword evidence="2" id="KW-0963">Cytoplasm</keyword>
<dbReference type="Proteomes" id="UP000001593">
    <property type="component" value="Unassembled WGS sequence"/>
</dbReference>
<feature type="domain" description="RING-type" evidence="8">
    <location>
        <begin position="18"/>
        <end position="58"/>
    </location>
</feature>
<accession>A7RRA4</accession>
<evidence type="ECO:0000259" key="8">
    <source>
        <dbReference type="PROSITE" id="PS50089"/>
    </source>
</evidence>
<evidence type="ECO:0000313" key="12">
    <source>
        <dbReference type="Proteomes" id="UP000001593"/>
    </source>
</evidence>
<dbReference type="STRING" id="45351.A7RRA4"/>
<dbReference type="FunFam" id="3.30.40.10:FF:000121">
    <property type="entry name" value="TNF receptor-associated factor"/>
    <property type="match status" value="1"/>
</dbReference>
<dbReference type="PROSITE" id="PS50145">
    <property type="entry name" value="ZF_TRAF"/>
    <property type="match status" value="2"/>
</dbReference>
<dbReference type="GO" id="GO:0008270">
    <property type="term" value="F:zinc ion binding"/>
    <property type="evidence" value="ECO:0007669"/>
    <property type="project" value="UniProtKB-KW"/>
</dbReference>
<evidence type="ECO:0000256" key="5">
    <source>
        <dbReference type="ARBA" id="ARBA00022771"/>
    </source>
</evidence>
<dbReference type="SUPFAM" id="SSF57850">
    <property type="entry name" value="RING/U-box"/>
    <property type="match status" value="1"/>
</dbReference>
<dbReference type="PANTHER" id="PTHR10131:SF94">
    <property type="entry name" value="TNF RECEPTOR-ASSOCIATED FACTOR 4"/>
    <property type="match status" value="1"/>
</dbReference>
<dbReference type="HOGENOM" id="CLU_021061_6_0_1"/>
<dbReference type="GO" id="GO:0007166">
    <property type="term" value="P:cell surface receptor signaling pathway"/>
    <property type="evidence" value="ECO:0000318"/>
    <property type="project" value="GO_Central"/>
</dbReference>
<dbReference type="PROSITE" id="PS50089">
    <property type="entry name" value="ZF_RING_2"/>
    <property type="match status" value="1"/>
</dbReference>
<dbReference type="AlphaFoldDB" id="A7RRA4"/>
<evidence type="ECO:0000256" key="2">
    <source>
        <dbReference type="ARBA" id="ARBA00022490"/>
    </source>
</evidence>
<dbReference type="SMART" id="SM00061">
    <property type="entry name" value="MATH"/>
    <property type="match status" value="1"/>
</dbReference>
<dbReference type="PIRSF" id="PIRSF015614">
    <property type="entry name" value="TRAF"/>
    <property type="match status" value="1"/>
</dbReference>
<dbReference type="Gene3D" id="3.30.40.10">
    <property type="entry name" value="Zinc/RING finger domain, C3HC4 (zinc finger)"/>
    <property type="match status" value="3"/>
</dbReference>
<sequence length="422" mass="47425">MPGYEVRFVVPLDKSFECPVCLMALRDPVQVTPCGHRVCQTCIKPIIRNRRPRCPLDNLTLNVGKIFPDNACHRQILSMDILCPHHGDGCEWQGTISDLEKHLERGCNLSEVRCPKDCGASVERGKLEGHYPECSRRLVNCTHCNKEVVFADMNVHLQSCASFPISCPLTCGAKDLTKEALAVHLNQECPLLVIPCRFAEAGCTFKAKRQKMAAHVQESLTSHVAMLCDLVCEQKLQISAQKERLLLQKEHIQLQIVECRSRCANGEFIWKIQCFSRKLMDAKTGRASEPMISEAFYTSPHGYKMCAGVWLNGIGTGRGRYISVGLQVQSGEFDSILKWPLYPRYTFTLLDQSEDTKTKRDVVATFEPQSISRPSADRQLGKGARRFVLQDEVCGTTYCKDNTIFIKFSVSLKPAPSGFFKV</sequence>
<dbReference type="Pfam" id="PF21355">
    <property type="entry name" value="TRAF-mep_MATH"/>
    <property type="match status" value="1"/>
</dbReference>
<feature type="domain" description="TRAF-type" evidence="10">
    <location>
        <begin position="155"/>
        <end position="212"/>
    </location>
</feature>